<dbReference type="GO" id="GO:0000398">
    <property type="term" value="P:mRNA splicing, via spliceosome"/>
    <property type="evidence" value="ECO:0007669"/>
    <property type="project" value="InterPro"/>
</dbReference>
<evidence type="ECO:0000256" key="10">
    <source>
        <dbReference type="PROSITE-ProRule" id="PRU00221"/>
    </source>
</evidence>
<dbReference type="GO" id="GO:0061630">
    <property type="term" value="F:ubiquitin protein ligase activity"/>
    <property type="evidence" value="ECO:0007669"/>
    <property type="project" value="UniProtKB-UniRule"/>
</dbReference>
<dbReference type="SMART" id="SM00504">
    <property type="entry name" value="Ubox"/>
    <property type="match status" value="1"/>
</dbReference>
<keyword evidence="7 11" id="KW-0508">mRNA splicing</keyword>
<comment type="catalytic activity">
    <reaction evidence="11">
        <text>S-ubiquitinyl-[E2 ubiquitin-conjugating enzyme]-L-cysteine + [acceptor protein]-L-lysine = [E2 ubiquitin-conjugating enzyme]-L-cysteine + N(6)-ubiquitinyl-[acceptor protein]-L-lysine.</text>
        <dbReference type="EC" id="2.3.2.27"/>
    </reaction>
</comment>
<dbReference type="EC" id="2.3.2.27" evidence="11"/>
<dbReference type="GO" id="GO:0071006">
    <property type="term" value="C:U2-type catalytic step 1 spliceosome"/>
    <property type="evidence" value="ECO:0007669"/>
    <property type="project" value="TreeGrafter"/>
</dbReference>
<dbReference type="SMART" id="SM00320">
    <property type="entry name" value="WD40"/>
    <property type="match status" value="6"/>
</dbReference>
<evidence type="ECO:0000256" key="1">
    <source>
        <dbReference type="ARBA" id="ARBA00004123"/>
    </source>
</evidence>
<dbReference type="OrthoDB" id="687049at2759"/>
<evidence type="ECO:0000313" key="13">
    <source>
        <dbReference type="EMBL" id="KAJ2778989.1"/>
    </source>
</evidence>
<dbReference type="SUPFAM" id="SSF57850">
    <property type="entry name" value="RING/U-box"/>
    <property type="match status" value="1"/>
</dbReference>
<comment type="caution">
    <text evidence="13">The sequence shown here is derived from an EMBL/GenBank/DDBJ whole genome shotgun (WGS) entry which is preliminary data.</text>
</comment>
<keyword evidence="6 11" id="KW-0227">DNA damage</keyword>
<dbReference type="InterPro" id="IPR003613">
    <property type="entry name" value="Ubox_domain"/>
</dbReference>
<dbReference type="Gene3D" id="2.130.10.10">
    <property type="entry name" value="YVTN repeat-like/Quinoprotein amine dehydrogenase"/>
    <property type="match status" value="1"/>
</dbReference>
<dbReference type="Pfam" id="PF08606">
    <property type="entry name" value="Prp19"/>
    <property type="match status" value="1"/>
</dbReference>
<evidence type="ECO:0000256" key="7">
    <source>
        <dbReference type="ARBA" id="ARBA00023187"/>
    </source>
</evidence>
<reference evidence="13" key="1">
    <citation type="submission" date="2022-07" db="EMBL/GenBank/DDBJ databases">
        <title>Phylogenomic reconstructions and comparative analyses of Kickxellomycotina fungi.</title>
        <authorList>
            <person name="Reynolds N.K."/>
            <person name="Stajich J.E."/>
            <person name="Barry K."/>
            <person name="Grigoriev I.V."/>
            <person name="Crous P."/>
            <person name="Smith M.E."/>
        </authorList>
    </citation>
    <scope>NUCLEOTIDE SEQUENCE</scope>
    <source>
        <strain evidence="13">NBRC 105414</strain>
    </source>
</reference>
<dbReference type="Proteomes" id="UP001140217">
    <property type="component" value="Unassembled WGS sequence"/>
</dbReference>
<dbReference type="FunFam" id="3.30.40.10:FF:000027">
    <property type="entry name" value="Pre-mRNA-processing factor 19, putative"/>
    <property type="match status" value="1"/>
</dbReference>
<dbReference type="Pfam" id="PF00400">
    <property type="entry name" value="WD40"/>
    <property type="match status" value="2"/>
</dbReference>
<evidence type="ECO:0000256" key="9">
    <source>
        <dbReference type="ARBA" id="ARBA00023242"/>
    </source>
</evidence>
<organism evidence="13 14">
    <name type="scientific">Coemansia javaensis</name>
    <dbReference type="NCBI Taxonomy" id="2761396"/>
    <lineage>
        <taxon>Eukaryota</taxon>
        <taxon>Fungi</taxon>
        <taxon>Fungi incertae sedis</taxon>
        <taxon>Zoopagomycota</taxon>
        <taxon>Kickxellomycotina</taxon>
        <taxon>Kickxellomycetes</taxon>
        <taxon>Kickxellales</taxon>
        <taxon>Kickxellaceae</taxon>
        <taxon>Coemansia</taxon>
    </lineage>
</organism>
<keyword evidence="9 11" id="KW-0539">Nucleus</keyword>
<protein>
    <recommendedName>
        <fullName evidence="11">Pre-mRNA-processing factor 19</fullName>
        <ecNumber evidence="11">2.3.2.27</ecNumber>
    </recommendedName>
</protein>
<dbReference type="Gene3D" id="3.30.40.10">
    <property type="entry name" value="Zinc/RING finger domain, C3HC4 (zinc finger)"/>
    <property type="match status" value="1"/>
</dbReference>
<keyword evidence="11" id="KW-0808">Transferase</keyword>
<dbReference type="AlphaFoldDB" id="A0A9W8H865"/>
<dbReference type="InterPro" id="IPR013915">
    <property type="entry name" value="Prp19_cc"/>
</dbReference>
<sequence>MQCALSGEAPTEPVVSSKTGRVYERRLLQKYLDETGKEPQADHGLGADDIIAVTSDPPVVRPRPPTLTSIPALLSTFQDEWDALVLETFTLKQQYQQARQELSQALYQNDAACRVAARLMKERDEARAMLASLQAQLGANSNSAQPAHAAASDMEVDANNNGNAPEDTYHAKAAETAAVLSKARMKREAPADLVSADAWKTAVQSAAIESLHTTTKPGIISLDLDRSGDLVLTGGMDNHAEVYSSARDQTLATIKGHTKKVTAVAWINGGGLDQRIVTGSADKSVRVWSPKAGNAEEGKDARHIGWTKDCIIKHHAAEIAGVAVHPCGEYFVSAAVDGSWAIHTLAGETIIQDSIESPITQVAFHPDGMFLGIGTRDGYAKIVDVKQKQTLATLDVASAHGDGAAVGSLHFSENGYYFATVSAGEAAVWDLRKQKKAHSWTVADLAPEAAGDAAPTFAAARFDASGKYLVLVAGSIYVIKVKGWGLLATLPAGESATTAIAWCGPISASIVAASLDNTLRYYAPAQS</sequence>
<dbReference type="InterPro" id="IPR001680">
    <property type="entry name" value="WD40_rpt"/>
</dbReference>
<dbReference type="InterPro" id="IPR024977">
    <property type="entry name" value="Apc4-like_WD40_dom"/>
</dbReference>
<evidence type="ECO:0000256" key="6">
    <source>
        <dbReference type="ARBA" id="ARBA00022763"/>
    </source>
</evidence>
<accession>A0A9W8H865</accession>
<dbReference type="PROSITE" id="PS50082">
    <property type="entry name" value="WD_REPEATS_2"/>
    <property type="match status" value="1"/>
</dbReference>
<dbReference type="GO" id="GO:0070534">
    <property type="term" value="P:protein K63-linked ubiquitination"/>
    <property type="evidence" value="ECO:0007669"/>
    <property type="project" value="UniProtKB-UniRule"/>
</dbReference>
<gene>
    <name evidence="13" type="ORF">H4R18_004263</name>
</gene>
<comment type="subcellular location">
    <subcellularLocation>
        <location evidence="1 11">Nucleus</location>
    </subcellularLocation>
</comment>
<dbReference type="GO" id="GO:0005737">
    <property type="term" value="C:cytoplasm"/>
    <property type="evidence" value="ECO:0007669"/>
    <property type="project" value="TreeGrafter"/>
</dbReference>
<evidence type="ECO:0000256" key="8">
    <source>
        <dbReference type="ARBA" id="ARBA00023204"/>
    </source>
</evidence>
<keyword evidence="3 10" id="KW-0853">WD repeat</keyword>
<name>A0A9W8H865_9FUNG</name>
<dbReference type="PANTHER" id="PTHR43995:SF1">
    <property type="entry name" value="PRE-MRNA-PROCESSING FACTOR 19"/>
    <property type="match status" value="1"/>
</dbReference>
<dbReference type="PROSITE" id="PS50294">
    <property type="entry name" value="WD_REPEATS_REGION"/>
    <property type="match status" value="1"/>
</dbReference>
<evidence type="ECO:0000259" key="12">
    <source>
        <dbReference type="SMART" id="SM00504"/>
    </source>
</evidence>
<comment type="pathway">
    <text evidence="11">Protein modification; protein ubiquitination.</text>
</comment>
<feature type="repeat" description="WD" evidence="10">
    <location>
        <begin position="254"/>
        <end position="289"/>
    </location>
</feature>
<dbReference type="InterPro" id="IPR038959">
    <property type="entry name" value="Prp19"/>
</dbReference>
<dbReference type="InterPro" id="IPR036322">
    <property type="entry name" value="WD40_repeat_dom_sf"/>
</dbReference>
<comment type="similarity">
    <text evidence="2 11">Belongs to the WD repeat PRP19 family.</text>
</comment>
<dbReference type="GO" id="GO:0006281">
    <property type="term" value="P:DNA repair"/>
    <property type="evidence" value="ECO:0007669"/>
    <property type="project" value="UniProtKB-KW"/>
</dbReference>
<keyword evidence="14" id="KW-1185">Reference proteome</keyword>
<dbReference type="EMBL" id="JANBUL010000199">
    <property type="protein sequence ID" value="KAJ2778989.1"/>
    <property type="molecule type" value="Genomic_DNA"/>
</dbReference>
<evidence type="ECO:0000256" key="4">
    <source>
        <dbReference type="ARBA" id="ARBA00022664"/>
    </source>
</evidence>
<comment type="subunit">
    <text evidence="11">Homotetramer.</text>
</comment>
<evidence type="ECO:0000256" key="3">
    <source>
        <dbReference type="ARBA" id="ARBA00022574"/>
    </source>
</evidence>
<keyword evidence="4 11" id="KW-0507">mRNA processing</keyword>
<dbReference type="PANTHER" id="PTHR43995">
    <property type="entry name" value="PRE-MRNA-PROCESSING FACTOR 19"/>
    <property type="match status" value="1"/>
</dbReference>
<evidence type="ECO:0000256" key="11">
    <source>
        <dbReference type="RuleBase" id="RU367101"/>
    </source>
</evidence>
<dbReference type="SUPFAM" id="SSF50978">
    <property type="entry name" value="WD40 repeat-like"/>
    <property type="match status" value="1"/>
</dbReference>
<evidence type="ECO:0000256" key="2">
    <source>
        <dbReference type="ARBA" id="ARBA00006388"/>
    </source>
</evidence>
<dbReference type="Pfam" id="PF12894">
    <property type="entry name" value="ANAPC4_WD40"/>
    <property type="match status" value="1"/>
</dbReference>
<dbReference type="InterPro" id="IPR015943">
    <property type="entry name" value="WD40/YVTN_repeat-like_dom_sf"/>
</dbReference>
<comment type="function">
    <text evidence="11">Ubiquitin-protein ligase which is mainly involved pre-mRNA splicing and DNA repair. Required for pre-mRNA splicing as component of the spliceosome.</text>
</comment>
<proteinExistence type="inferred from homology"/>
<evidence type="ECO:0000313" key="14">
    <source>
        <dbReference type="Proteomes" id="UP001140217"/>
    </source>
</evidence>
<dbReference type="GO" id="GO:0000974">
    <property type="term" value="C:Prp19 complex"/>
    <property type="evidence" value="ECO:0007669"/>
    <property type="project" value="UniProtKB-UniRule"/>
</dbReference>
<keyword evidence="11" id="KW-0833">Ubl conjugation pathway</keyword>
<keyword evidence="5 11" id="KW-0747">Spliceosome</keyword>
<dbReference type="InterPro" id="IPR013083">
    <property type="entry name" value="Znf_RING/FYVE/PHD"/>
</dbReference>
<evidence type="ECO:0000256" key="5">
    <source>
        <dbReference type="ARBA" id="ARBA00022728"/>
    </source>
</evidence>
<keyword evidence="8 11" id="KW-0234">DNA repair</keyword>
<feature type="domain" description="U-box" evidence="12">
    <location>
        <begin position="1"/>
        <end position="67"/>
    </location>
</feature>